<accession>A0A485AZM1</accession>
<gene>
    <name evidence="1" type="ORF">NCTC12998_02846</name>
</gene>
<sequence>MDLQAGKGAGKRTLAVIELNRGTGAVGSGLSSGSSRATWIRIRWASRTQRVDCSGCDKLAVNLFLAG</sequence>
<reference evidence="1 2" key="1">
    <citation type="submission" date="2019-03" db="EMBL/GenBank/DDBJ databases">
        <authorList>
            <consortium name="Pathogen Informatics"/>
        </authorList>
    </citation>
    <scope>NUCLEOTIDE SEQUENCE [LARGE SCALE GENOMIC DNA]</scope>
    <source>
        <strain evidence="1 2">NCTC12998</strain>
    </source>
</reference>
<proteinExistence type="predicted"/>
<name>A0A485AZM1_RAOPL</name>
<organism evidence="1 2">
    <name type="scientific">Raoultella planticola</name>
    <name type="common">Klebsiella planticola</name>
    <dbReference type="NCBI Taxonomy" id="575"/>
    <lineage>
        <taxon>Bacteria</taxon>
        <taxon>Pseudomonadati</taxon>
        <taxon>Pseudomonadota</taxon>
        <taxon>Gammaproteobacteria</taxon>
        <taxon>Enterobacterales</taxon>
        <taxon>Enterobacteriaceae</taxon>
        <taxon>Klebsiella/Raoultella group</taxon>
        <taxon>Raoultella</taxon>
    </lineage>
</organism>
<evidence type="ECO:0000313" key="1">
    <source>
        <dbReference type="EMBL" id="VFS65832.1"/>
    </source>
</evidence>
<dbReference type="Proteomes" id="UP000345637">
    <property type="component" value="Unassembled WGS sequence"/>
</dbReference>
<dbReference type="AlphaFoldDB" id="A0A485AZM1"/>
<evidence type="ECO:0000313" key="2">
    <source>
        <dbReference type="Proteomes" id="UP000345637"/>
    </source>
</evidence>
<dbReference type="EMBL" id="CAADJE010000023">
    <property type="protein sequence ID" value="VFS65832.1"/>
    <property type="molecule type" value="Genomic_DNA"/>
</dbReference>
<protein>
    <submittedName>
        <fullName evidence="1">Uncharacterized protein</fullName>
    </submittedName>
</protein>